<evidence type="ECO:0000256" key="5">
    <source>
        <dbReference type="ARBA" id="ARBA00022792"/>
    </source>
</evidence>
<dbReference type="InterPro" id="IPR036286">
    <property type="entry name" value="LexA/Signal_pep-like_sf"/>
</dbReference>
<dbReference type="Gene3D" id="2.10.109.10">
    <property type="entry name" value="Umud Fragment, subunit A"/>
    <property type="match status" value="1"/>
</dbReference>
<evidence type="ECO:0000256" key="2">
    <source>
        <dbReference type="ARBA" id="ARBA00007066"/>
    </source>
</evidence>
<dbReference type="KEGG" id="mgl:MGL_0640"/>
<dbReference type="NCBIfam" id="TIGR02227">
    <property type="entry name" value="sigpep_I_bact"/>
    <property type="match status" value="1"/>
</dbReference>
<dbReference type="InParanoid" id="A8PUA0"/>
<keyword evidence="3 11" id="KW-0645">Protease</keyword>
<keyword evidence="8 11" id="KW-0496">Mitochondrion</keyword>
<dbReference type="InterPro" id="IPR037730">
    <property type="entry name" value="IMP2"/>
</dbReference>
<dbReference type="PANTHER" id="PTHR46041:SF2">
    <property type="entry name" value="MITOCHONDRIAL INNER MEMBRANE PROTEASE SUBUNIT 2"/>
    <property type="match status" value="1"/>
</dbReference>
<keyword evidence="14" id="KW-1185">Reference proteome</keyword>
<comment type="similarity">
    <text evidence="2">Belongs to the peptidase S26 family. IMP2 subfamily.</text>
</comment>
<dbReference type="VEuPathDB" id="FungiDB:MGL_0640"/>
<comment type="caution">
    <text evidence="13">The sequence shown here is derived from an EMBL/GenBank/DDBJ whole genome shotgun (WGS) entry which is preliminary data.</text>
</comment>
<dbReference type="Pfam" id="PF10502">
    <property type="entry name" value="Peptidase_S26"/>
    <property type="match status" value="1"/>
</dbReference>
<dbReference type="GO" id="GO:0006465">
    <property type="term" value="P:signal peptide processing"/>
    <property type="evidence" value="ECO:0007669"/>
    <property type="project" value="InterPro"/>
</dbReference>
<keyword evidence="5 11" id="KW-0999">Mitochondrion inner membrane</keyword>
<dbReference type="STRING" id="425265.A8PUA0"/>
<feature type="active site" evidence="10">
    <location>
        <position position="67"/>
    </location>
</feature>
<evidence type="ECO:0000256" key="7">
    <source>
        <dbReference type="ARBA" id="ARBA00022989"/>
    </source>
</evidence>
<comment type="subcellular location">
    <subcellularLocation>
        <location evidence="1">Mitochondrion inner membrane</location>
        <topology evidence="1">Single-pass membrane protein</topology>
    </subcellularLocation>
</comment>
<dbReference type="GO" id="GO:0042720">
    <property type="term" value="C:mitochondrial inner membrane peptidase complex"/>
    <property type="evidence" value="ECO:0007669"/>
    <property type="project" value="InterPro"/>
</dbReference>
<evidence type="ECO:0000313" key="13">
    <source>
        <dbReference type="EMBL" id="EDP44833.1"/>
    </source>
</evidence>
<evidence type="ECO:0000256" key="10">
    <source>
        <dbReference type="PIRSR" id="PIRSR600223-1"/>
    </source>
</evidence>
<dbReference type="AlphaFoldDB" id="A8PUA0"/>
<feature type="domain" description="Peptidase S26" evidence="12">
    <location>
        <begin position="38"/>
        <end position="239"/>
    </location>
</feature>
<dbReference type="GO" id="GO:0004252">
    <property type="term" value="F:serine-type endopeptidase activity"/>
    <property type="evidence" value="ECO:0007669"/>
    <property type="project" value="InterPro"/>
</dbReference>
<accession>A8PUA0</accession>
<evidence type="ECO:0000256" key="3">
    <source>
        <dbReference type="ARBA" id="ARBA00022670"/>
    </source>
</evidence>
<evidence type="ECO:0000256" key="4">
    <source>
        <dbReference type="ARBA" id="ARBA00022692"/>
    </source>
</evidence>
<keyword evidence="4" id="KW-0812">Transmembrane</keyword>
<dbReference type="InterPro" id="IPR019757">
    <property type="entry name" value="Pept_S26A_signal_pept_1_Lys-AS"/>
</dbReference>
<gene>
    <name evidence="13" type="ORF">MGL_0640</name>
</gene>
<sequence>MLRLVRAGLVRPPHVYARSQKALIHAQACATPRPSLTRSVLRVLAWVPVAIFLTSHVVSIANVHGTSMTPTFNPIPTDQHRRPTQVKSTDVVLLNRLIAASRKYKKGDIVTLTSPTEPNKVITKRILALGGDTVNLWVPRGLDLTPVPKELRQGEIQSLAYTQIYHNALHELATETQEHESGAWMRITIPPNCAWVEGDASAQQSRFDRLHPEIKSRDSREFGPVPLGLINSRIEWILWPLSRFGRPGKRPMDS</sequence>
<organism evidence="13 14">
    <name type="scientific">Malassezia globosa (strain ATCC MYA-4612 / CBS 7966)</name>
    <name type="common">Dandruff-associated fungus</name>
    <dbReference type="NCBI Taxonomy" id="425265"/>
    <lineage>
        <taxon>Eukaryota</taxon>
        <taxon>Fungi</taxon>
        <taxon>Dikarya</taxon>
        <taxon>Basidiomycota</taxon>
        <taxon>Ustilaginomycotina</taxon>
        <taxon>Malasseziomycetes</taxon>
        <taxon>Malasseziales</taxon>
        <taxon>Malasseziaceae</taxon>
        <taxon>Malassezia</taxon>
    </lineage>
</organism>
<name>A8PUA0_MALGO</name>
<evidence type="ECO:0000256" key="9">
    <source>
        <dbReference type="ARBA" id="ARBA00023136"/>
    </source>
</evidence>
<feature type="active site" evidence="10">
    <location>
        <position position="124"/>
    </location>
</feature>
<dbReference type="RefSeq" id="XP_001732047.1">
    <property type="nucleotide sequence ID" value="XM_001731995.1"/>
</dbReference>
<dbReference type="PANTHER" id="PTHR46041">
    <property type="entry name" value="MITOCHONDRIAL INNER MEMBRANE PROTEASE SUBUNIT 2"/>
    <property type="match status" value="1"/>
</dbReference>
<dbReference type="SUPFAM" id="SSF51306">
    <property type="entry name" value="LexA/Signal peptidase"/>
    <property type="match status" value="1"/>
</dbReference>
<evidence type="ECO:0000256" key="11">
    <source>
        <dbReference type="RuleBase" id="RU362041"/>
    </source>
</evidence>
<dbReference type="OMA" id="WMRITIP"/>
<keyword evidence="9" id="KW-0472">Membrane</keyword>
<evidence type="ECO:0000259" key="12">
    <source>
        <dbReference type="Pfam" id="PF10502"/>
    </source>
</evidence>
<reference evidence="13 14" key="1">
    <citation type="journal article" date="2007" name="Proc. Natl. Acad. Sci. U.S.A.">
        <title>Dandruff-associated Malassezia genomes reveal convergent and divergent virulence traits shared with plant and human fungal pathogens.</title>
        <authorList>
            <person name="Xu J."/>
            <person name="Saunders C.W."/>
            <person name="Hu P."/>
            <person name="Grant R.A."/>
            <person name="Boekhout T."/>
            <person name="Kuramae E.E."/>
            <person name="Kronstad J.W."/>
            <person name="Deangelis Y.M."/>
            <person name="Reeder N.L."/>
            <person name="Johnstone K.R."/>
            <person name="Leland M."/>
            <person name="Fieno A.M."/>
            <person name="Begley W.M."/>
            <person name="Sun Y."/>
            <person name="Lacey M.P."/>
            <person name="Chaudhary T."/>
            <person name="Keough T."/>
            <person name="Chu L."/>
            <person name="Sears R."/>
            <person name="Yuan B."/>
            <person name="Dawson T.L.Jr."/>
        </authorList>
    </citation>
    <scope>NUCLEOTIDE SEQUENCE [LARGE SCALE GENOMIC DNA]</scope>
    <source>
        <strain evidence="14">ATCC MYA-4612 / CBS 7966</strain>
    </source>
</reference>
<evidence type="ECO:0000256" key="1">
    <source>
        <dbReference type="ARBA" id="ARBA00004434"/>
    </source>
</evidence>
<dbReference type="EC" id="3.4.21.-" evidence="11"/>
<dbReference type="InterPro" id="IPR000223">
    <property type="entry name" value="Pept_S26A_signal_pept_1"/>
</dbReference>
<protein>
    <recommendedName>
        <fullName evidence="11">Mitochondrial inner membrane protease subunit</fullName>
        <ecNumber evidence="11">3.4.21.-</ecNumber>
    </recommendedName>
</protein>
<dbReference type="CDD" id="cd06530">
    <property type="entry name" value="S26_SPase_I"/>
    <property type="match status" value="1"/>
</dbReference>
<evidence type="ECO:0000313" key="14">
    <source>
        <dbReference type="Proteomes" id="UP000008837"/>
    </source>
</evidence>
<dbReference type="EMBL" id="AAYY01000002">
    <property type="protein sequence ID" value="EDP44833.1"/>
    <property type="molecule type" value="Genomic_DNA"/>
</dbReference>
<keyword evidence="6 11" id="KW-0378">Hydrolase</keyword>
<dbReference type="FunCoup" id="A8PUA0">
    <property type="interactions" value="273"/>
</dbReference>
<dbReference type="OrthoDB" id="308440at2759"/>
<dbReference type="InterPro" id="IPR019533">
    <property type="entry name" value="Peptidase_S26"/>
</dbReference>
<dbReference type="Proteomes" id="UP000008837">
    <property type="component" value="Unassembled WGS sequence"/>
</dbReference>
<evidence type="ECO:0000256" key="8">
    <source>
        <dbReference type="ARBA" id="ARBA00023128"/>
    </source>
</evidence>
<keyword evidence="7" id="KW-1133">Transmembrane helix</keyword>
<evidence type="ECO:0000256" key="6">
    <source>
        <dbReference type="ARBA" id="ARBA00022801"/>
    </source>
</evidence>
<dbReference type="PROSITE" id="PS00760">
    <property type="entry name" value="SPASE_I_2"/>
    <property type="match status" value="1"/>
</dbReference>
<proteinExistence type="inferred from homology"/>
<dbReference type="GO" id="GO:0006627">
    <property type="term" value="P:protein processing involved in protein targeting to mitochondrion"/>
    <property type="evidence" value="ECO:0007669"/>
    <property type="project" value="InterPro"/>
</dbReference>
<dbReference type="GeneID" id="5856368"/>